<proteinExistence type="predicted"/>
<organism evidence="1 2">
    <name type="scientific">Candidatus Muproteobacteria bacterium RBG_19FT_COMBO_61_10</name>
    <dbReference type="NCBI Taxonomy" id="1817761"/>
    <lineage>
        <taxon>Bacteria</taxon>
        <taxon>Pseudomonadati</taxon>
        <taxon>Pseudomonadota</taxon>
        <taxon>Candidatus Muproteobacteria</taxon>
    </lineage>
</organism>
<dbReference type="AlphaFoldDB" id="A0A1F6UJZ4"/>
<name>A0A1F6UJZ4_9PROT</name>
<dbReference type="Proteomes" id="UP000177950">
    <property type="component" value="Unassembled WGS sequence"/>
</dbReference>
<dbReference type="EMBL" id="MFSV01000118">
    <property type="protein sequence ID" value="OGI57687.1"/>
    <property type="molecule type" value="Genomic_DNA"/>
</dbReference>
<comment type="caution">
    <text evidence="1">The sequence shown here is derived from an EMBL/GenBank/DDBJ whole genome shotgun (WGS) entry which is preliminary data.</text>
</comment>
<reference evidence="1 2" key="1">
    <citation type="journal article" date="2016" name="Nat. Commun.">
        <title>Thousands of microbial genomes shed light on interconnected biogeochemical processes in an aquifer system.</title>
        <authorList>
            <person name="Anantharaman K."/>
            <person name="Brown C.T."/>
            <person name="Hug L.A."/>
            <person name="Sharon I."/>
            <person name="Castelle C.J."/>
            <person name="Probst A.J."/>
            <person name="Thomas B.C."/>
            <person name="Singh A."/>
            <person name="Wilkins M.J."/>
            <person name="Karaoz U."/>
            <person name="Brodie E.L."/>
            <person name="Williams K.H."/>
            <person name="Hubbard S.S."/>
            <person name="Banfield J.F."/>
        </authorList>
    </citation>
    <scope>NUCLEOTIDE SEQUENCE [LARGE SCALE GENOMIC DNA]</scope>
</reference>
<accession>A0A1F6UJZ4</accession>
<gene>
    <name evidence="1" type="ORF">A2V58_00445</name>
</gene>
<protein>
    <submittedName>
        <fullName evidence="1">Uncharacterized protein</fullName>
    </submittedName>
</protein>
<sequence length="62" mass="6898">MSAVFESGIALIEYSLIAEPKSSKIWFHVEQAPVQDTAPVFWVLLKVVVGIRRDDLKGQVQG</sequence>
<evidence type="ECO:0000313" key="2">
    <source>
        <dbReference type="Proteomes" id="UP000177950"/>
    </source>
</evidence>
<evidence type="ECO:0000313" key="1">
    <source>
        <dbReference type="EMBL" id="OGI57687.1"/>
    </source>
</evidence>